<feature type="compositionally biased region" description="Basic and acidic residues" evidence="1">
    <location>
        <begin position="119"/>
        <end position="136"/>
    </location>
</feature>
<keyword evidence="3" id="KW-1185">Reference proteome</keyword>
<feature type="compositionally biased region" description="Basic and acidic residues" evidence="1">
    <location>
        <begin position="161"/>
        <end position="187"/>
    </location>
</feature>
<accession>A0AAN4Z1C5</accession>
<feature type="region of interest" description="Disordered" evidence="1">
    <location>
        <begin position="1"/>
        <end position="296"/>
    </location>
</feature>
<evidence type="ECO:0000313" key="2">
    <source>
        <dbReference type="EMBL" id="GMR31544.1"/>
    </source>
</evidence>
<sequence length="345" mass="38928">MAPSPPGSSHSGSKQTEIPKKKKKSWSLEGKKKKEQQPKSRQQIKAMLLSKEKVKEEDVDAPPNSDAKDESLRIFEQQKCMPDKEEYVMKQPQIAHKRKVKKKGNRRAETVRVVRKNRSRSDSKMNSRENSREDASSAHIDTSLFKERASAQSSNANSPDNSERQREREMRRRALEFRRAQIDRSTDHSTPNESDGDSTPLPLAREPEPDIVVRRPTVVRTPVDKSASRMVMAKQEHHLKTTTPPKEPARPSQPRTVSSILGPPTSSSSLVKSPVTSKTTSETSTQLALEPEPDLDRVRRQKEAIFMKRFLTALKLLPNSAPPRPVTPVPRSDSPSDSSKVKVQR</sequence>
<dbReference type="EMBL" id="BTRK01000001">
    <property type="protein sequence ID" value="GMR31544.1"/>
    <property type="molecule type" value="Genomic_DNA"/>
</dbReference>
<comment type="caution">
    <text evidence="2">The sequence shown here is derived from an EMBL/GenBank/DDBJ whole genome shotgun (WGS) entry which is preliminary data.</text>
</comment>
<feature type="compositionally biased region" description="Low complexity" evidence="1">
    <location>
        <begin position="329"/>
        <end position="338"/>
    </location>
</feature>
<reference evidence="3" key="1">
    <citation type="submission" date="2022-10" db="EMBL/GenBank/DDBJ databases">
        <title>Genome assembly of Pristionchus species.</title>
        <authorList>
            <person name="Yoshida K."/>
            <person name="Sommer R.J."/>
        </authorList>
    </citation>
    <scope>NUCLEOTIDE SEQUENCE [LARGE SCALE GENOMIC DNA]</scope>
    <source>
        <strain evidence="3">RS5460</strain>
    </source>
</reference>
<feature type="compositionally biased region" description="Low complexity" evidence="1">
    <location>
        <begin position="258"/>
        <end position="285"/>
    </location>
</feature>
<protein>
    <submittedName>
        <fullName evidence="2">Uncharacterized protein</fullName>
    </submittedName>
</protein>
<evidence type="ECO:0000256" key="1">
    <source>
        <dbReference type="SAM" id="MobiDB-lite"/>
    </source>
</evidence>
<gene>
    <name evidence="2" type="ORF">PMAYCL1PPCAC_01739</name>
</gene>
<dbReference type="Proteomes" id="UP001328107">
    <property type="component" value="Unassembled WGS sequence"/>
</dbReference>
<organism evidence="2 3">
    <name type="scientific">Pristionchus mayeri</name>
    <dbReference type="NCBI Taxonomy" id="1317129"/>
    <lineage>
        <taxon>Eukaryota</taxon>
        <taxon>Metazoa</taxon>
        <taxon>Ecdysozoa</taxon>
        <taxon>Nematoda</taxon>
        <taxon>Chromadorea</taxon>
        <taxon>Rhabditida</taxon>
        <taxon>Rhabditina</taxon>
        <taxon>Diplogasteromorpha</taxon>
        <taxon>Diplogasteroidea</taxon>
        <taxon>Neodiplogasteridae</taxon>
        <taxon>Pristionchus</taxon>
    </lineage>
</organism>
<proteinExistence type="predicted"/>
<feature type="non-terminal residue" evidence="2">
    <location>
        <position position="345"/>
    </location>
</feature>
<feature type="compositionally biased region" description="Basic residues" evidence="1">
    <location>
        <begin position="95"/>
        <end position="105"/>
    </location>
</feature>
<evidence type="ECO:0000313" key="3">
    <source>
        <dbReference type="Proteomes" id="UP001328107"/>
    </source>
</evidence>
<feature type="compositionally biased region" description="Basic and acidic residues" evidence="1">
    <location>
        <begin position="29"/>
        <end position="38"/>
    </location>
</feature>
<feature type="compositionally biased region" description="Polar residues" evidence="1">
    <location>
        <begin position="150"/>
        <end position="160"/>
    </location>
</feature>
<dbReference type="AlphaFoldDB" id="A0AAN4Z1C5"/>
<feature type="region of interest" description="Disordered" evidence="1">
    <location>
        <begin position="314"/>
        <end position="345"/>
    </location>
</feature>
<name>A0AAN4Z1C5_9BILA</name>